<evidence type="ECO:0000313" key="2">
    <source>
        <dbReference type="Proteomes" id="UP001597541"/>
    </source>
</evidence>
<evidence type="ECO:0000313" key="1">
    <source>
        <dbReference type="EMBL" id="MFD2613849.1"/>
    </source>
</evidence>
<dbReference type="Proteomes" id="UP001597541">
    <property type="component" value="Unassembled WGS sequence"/>
</dbReference>
<gene>
    <name evidence="1" type="ORF">ACFSUF_15640</name>
</gene>
<protein>
    <submittedName>
        <fullName evidence="1">Uncharacterized protein</fullName>
    </submittedName>
</protein>
<reference evidence="2" key="1">
    <citation type="journal article" date="2019" name="Int. J. Syst. Evol. Microbiol.">
        <title>The Global Catalogue of Microorganisms (GCM) 10K type strain sequencing project: providing services to taxonomists for standard genome sequencing and annotation.</title>
        <authorList>
            <consortium name="The Broad Institute Genomics Platform"/>
            <consortium name="The Broad Institute Genome Sequencing Center for Infectious Disease"/>
            <person name="Wu L."/>
            <person name="Ma J."/>
        </authorList>
    </citation>
    <scope>NUCLEOTIDE SEQUENCE [LARGE SCALE GENOMIC DNA]</scope>
    <source>
        <strain evidence="2">KCTC 3950</strain>
    </source>
</reference>
<dbReference type="EMBL" id="JBHUME010000009">
    <property type="protein sequence ID" value="MFD2613849.1"/>
    <property type="molecule type" value="Genomic_DNA"/>
</dbReference>
<proteinExistence type="predicted"/>
<organism evidence="1 2">
    <name type="scientific">Paenibacillus gansuensis</name>
    <dbReference type="NCBI Taxonomy" id="306542"/>
    <lineage>
        <taxon>Bacteria</taxon>
        <taxon>Bacillati</taxon>
        <taxon>Bacillota</taxon>
        <taxon>Bacilli</taxon>
        <taxon>Bacillales</taxon>
        <taxon>Paenibacillaceae</taxon>
        <taxon>Paenibacillus</taxon>
    </lineage>
</organism>
<keyword evidence="2" id="KW-1185">Reference proteome</keyword>
<sequence>MIELIAINPFEIAAKGRVNHLAFQVENIEHGKITSVIIFIDELDQG</sequence>
<accession>A0ABW5PH61</accession>
<comment type="caution">
    <text evidence="1">The sequence shown here is derived from an EMBL/GenBank/DDBJ whole genome shotgun (WGS) entry which is preliminary data.</text>
</comment>
<dbReference type="RefSeq" id="WP_377604071.1">
    <property type="nucleotide sequence ID" value="NZ_JBHUME010000009.1"/>
</dbReference>
<name>A0ABW5PH61_9BACL</name>